<keyword evidence="7" id="KW-0238">DNA-binding</keyword>
<feature type="compositionally biased region" description="Basic and acidic residues" evidence="8">
    <location>
        <begin position="45"/>
        <end position="54"/>
    </location>
</feature>
<dbReference type="InterPro" id="IPR041982">
    <property type="entry name" value="Ribosomal_eS4_KOW"/>
</dbReference>
<dbReference type="GO" id="GO:0002181">
    <property type="term" value="P:cytoplasmic translation"/>
    <property type="evidence" value="ECO:0007669"/>
    <property type="project" value="UniProtKB-ARBA"/>
</dbReference>
<feature type="compositionally biased region" description="Polar residues" evidence="8">
    <location>
        <begin position="33"/>
        <end position="44"/>
    </location>
</feature>
<dbReference type="Gene3D" id="2.40.50.740">
    <property type="match status" value="1"/>
</dbReference>
<dbReference type="SUPFAM" id="SSF47095">
    <property type="entry name" value="HMG-box"/>
    <property type="match status" value="1"/>
</dbReference>
<evidence type="ECO:0000256" key="3">
    <source>
        <dbReference type="ARBA" id="ARBA00022884"/>
    </source>
</evidence>
<dbReference type="Pfam" id="PF00900">
    <property type="entry name" value="Ribosomal_S4e"/>
    <property type="match status" value="1"/>
</dbReference>
<dbReference type="FunFam" id="3.10.290.10:FF:000002">
    <property type="entry name" value="40S ribosomal protein S4"/>
    <property type="match status" value="1"/>
</dbReference>
<dbReference type="SMART" id="SM00398">
    <property type="entry name" value="HMG"/>
    <property type="match status" value="1"/>
</dbReference>
<gene>
    <name evidence="10" type="primary">prf1</name>
</gene>
<protein>
    <submittedName>
        <fullName evidence="10">Prf1-like protein</fullName>
    </submittedName>
</protein>
<organism evidence="10">
    <name type="scientific">Ustilago esculenta</name>
    <dbReference type="NCBI Taxonomy" id="185366"/>
    <lineage>
        <taxon>Eukaryota</taxon>
        <taxon>Fungi</taxon>
        <taxon>Dikarya</taxon>
        <taxon>Basidiomycota</taxon>
        <taxon>Ustilaginomycotina</taxon>
        <taxon>Ustilaginomycetes</taxon>
        <taxon>Ustilaginales</taxon>
        <taxon>Ustilaginaceae</taxon>
        <taxon>Ustilago</taxon>
    </lineage>
</organism>
<evidence type="ECO:0000259" key="9">
    <source>
        <dbReference type="PROSITE" id="PS50118"/>
    </source>
</evidence>
<evidence type="ECO:0000256" key="7">
    <source>
        <dbReference type="PROSITE-ProRule" id="PRU00267"/>
    </source>
</evidence>
<evidence type="ECO:0000313" key="10">
    <source>
        <dbReference type="EMBL" id="ALS87609.1"/>
    </source>
</evidence>
<feature type="region of interest" description="Disordered" evidence="8">
    <location>
        <begin position="661"/>
        <end position="691"/>
    </location>
</feature>
<comment type="similarity">
    <text evidence="1">Belongs to the eukaryotic ribosomal protein eS4 family.</text>
</comment>
<dbReference type="InterPro" id="IPR014722">
    <property type="entry name" value="Rib_uL2_dom2"/>
</dbReference>
<dbReference type="EMBL" id="KT343766">
    <property type="protein sequence ID" value="ALS87609.1"/>
    <property type="molecule type" value="Genomic_DNA"/>
</dbReference>
<dbReference type="FunFam" id="2.40.50.740:FF:000001">
    <property type="entry name" value="40S ribosomal protein S4"/>
    <property type="match status" value="1"/>
</dbReference>
<feature type="domain" description="HMG box" evidence="9">
    <location>
        <begin position="125"/>
        <end position="194"/>
    </location>
</feature>
<feature type="compositionally biased region" description="Basic and acidic residues" evidence="8">
    <location>
        <begin position="675"/>
        <end position="691"/>
    </location>
</feature>
<dbReference type="FunFam" id="2.30.30.30:FF:000005">
    <property type="entry name" value="40S ribosomal protein S4"/>
    <property type="match status" value="1"/>
</dbReference>
<dbReference type="InterPro" id="IPR032277">
    <property type="entry name" value="Ribosomal_eS4_C"/>
</dbReference>
<dbReference type="CDD" id="cd00165">
    <property type="entry name" value="S4"/>
    <property type="match status" value="1"/>
</dbReference>
<dbReference type="InterPro" id="IPR013845">
    <property type="entry name" value="Ribosomal_eS4_central_region"/>
</dbReference>
<feature type="region of interest" description="Disordered" evidence="8">
    <location>
        <begin position="738"/>
        <end position="784"/>
    </location>
</feature>
<dbReference type="AlphaFoldDB" id="A0A0U2ZJ03"/>
<feature type="compositionally biased region" description="Low complexity" evidence="8">
    <location>
        <begin position="295"/>
        <end position="307"/>
    </location>
</feature>
<dbReference type="GO" id="GO:0022627">
    <property type="term" value="C:cytosolic small ribosomal subunit"/>
    <property type="evidence" value="ECO:0007669"/>
    <property type="project" value="TreeGrafter"/>
</dbReference>
<evidence type="ECO:0000256" key="6">
    <source>
        <dbReference type="PROSITE-ProRule" id="PRU00182"/>
    </source>
</evidence>
<dbReference type="InterPro" id="IPR018199">
    <property type="entry name" value="Ribosomal_eS4_N_CS"/>
</dbReference>
<keyword evidence="4" id="KW-0689">Ribosomal protein</keyword>
<evidence type="ECO:0000256" key="8">
    <source>
        <dbReference type="SAM" id="MobiDB-lite"/>
    </source>
</evidence>
<name>A0A0U2ZJ03_9BASI</name>
<dbReference type="GO" id="GO:0003735">
    <property type="term" value="F:structural constituent of ribosome"/>
    <property type="evidence" value="ECO:0007669"/>
    <property type="project" value="InterPro"/>
</dbReference>
<dbReference type="PROSITE" id="PS50118">
    <property type="entry name" value="HMG_BOX_2"/>
    <property type="match status" value="1"/>
</dbReference>
<dbReference type="GO" id="GO:0003677">
    <property type="term" value="F:DNA binding"/>
    <property type="evidence" value="ECO:0007669"/>
    <property type="project" value="UniProtKB-UniRule"/>
</dbReference>
<reference evidence="10" key="1">
    <citation type="submission" date="2015-07" db="EMBL/GenBank/DDBJ databases">
        <authorList>
            <person name="Cajimat M.N.B."/>
            <person name="Milazzo M.L."/>
            <person name="Fulhorst C.F."/>
        </authorList>
    </citation>
    <scope>NUCLEOTIDE SEQUENCE</scope>
</reference>
<dbReference type="InterPro" id="IPR013843">
    <property type="entry name" value="Ribosomal_eS4_N"/>
</dbReference>
<feature type="compositionally biased region" description="Polar residues" evidence="8">
    <location>
        <begin position="740"/>
        <end position="759"/>
    </location>
</feature>
<keyword evidence="5" id="KW-0687">Ribonucleoprotein</keyword>
<keyword evidence="3 6" id="KW-0694">RNA-binding</keyword>
<feature type="compositionally biased region" description="Polar residues" evidence="8">
    <location>
        <begin position="370"/>
        <end position="392"/>
    </location>
</feature>
<dbReference type="Gene3D" id="3.10.290.10">
    <property type="entry name" value="RNA-binding S4 domain"/>
    <property type="match status" value="1"/>
</dbReference>
<dbReference type="InterPro" id="IPR036986">
    <property type="entry name" value="S4_RNA-bd_sf"/>
</dbReference>
<keyword evidence="2 6" id="KW-0699">rRNA-binding</keyword>
<dbReference type="Pfam" id="PF00505">
    <property type="entry name" value="HMG_box"/>
    <property type="match status" value="1"/>
</dbReference>
<dbReference type="Pfam" id="PF16121">
    <property type="entry name" value="40S_S4_C"/>
    <property type="match status" value="1"/>
</dbReference>
<dbReference type="InterPro" id="IPR038237">
    <property type="entry name" value="Ribosomal_eS4_central_sf"/>
</dbReference>
<feature type="region of interest" description="Disordered" evidence="8">
    <location>
        <begin position="33"/>
        <end position="59"/>
    </location>
</feature>
<dbReference type="Gene3D" id="2.30.30.30">
    <property type="match status" value="1"/>
</dbReference>
<dbReference type="Gene3D" id="1.10.30.10">
    <property type="entry name" value="High mobility group box domain"/>
    <property type="match status" value="1"/>
</dbReference>
<dbReference type="GO" id="GO:0019843">
    <property type="term" value="F:rRNA binding"/>
    <property type="evidence" value="ECO:0007669"/>
    <property type="project" value="UniProtKB-KW"/>
</dbReference>
<sequence>MRDQTFVTSGATGSGQRDHLVVDLTRGWSTDVLPTSSTAAQGDSNAHDTFELKRSPSRNGSALTINSGAPQFASISFPKKDATMAASLYTGITDDNKEDLERIRRLPPSKRPGVSHAKKTPPNHIKRPRNAYIIFRSHTVSQKLIPKEVEHDHRNISRIIAHMWKSLAPEDRAFYEQIAKEEKERHKQLFPDYKYQPTTRRTGVNKRNVKKLENGEEECQEIADIILKAQGKDGVVVRPEKSCATKRAREAMRPSLARAKTSTAAPYRKRAKVATLAKIEHPPTEQMLETVFLHPSPSNSPTSASSSGIEAVHMPSPEPFRLASRTPSIDQGQAAASPELIPHTSSLLGRRASSVPLFRPCSPPPPFELETQQSHQEAHTTEAQFGKQNGWSSDVAHTSVGFSDELVMPAPSWKGRRAQPPPIPNTWQLCSHDDQSLPSPRSLDAPASSSKNLACRPHTALPTTPSSGSFRGFFHPWAYEQGNESMLVSPMTTSFQDWRRRSSLARADPVASRRPGSFGFDAHGNAGGRTQIADVPHSLISASEPRMSDAQLFVQAARAAAISLEAEVTTGELVEDNGFAFDPALEGEGCEPMASSSFPAQAFHRVRHTVQSPIGSPGLTASSPRPSFSGSTLAAAARDWASIKRRQSKMVHRSVIEPVGDSLPASTETLAYDGTRIENPQREGDKSANPRTMFEESVERAVMLALGKESGSGSDRGERNSRIVQQILSSLSAELSLQQPSAYPTEQTTGVQAHNQRPTASKAPSPIVESSRRTSLRGSCGAASPFKPSQYLTGNAAARPLPSPLQLVMSNHEISHSIFFKMVRGPKHHLKRLNAPSSWMLDKLSGTYAPRPSNGPHKLREALPLVILLRNRLKYALTGREVNAITAQRLIKIDGKVRTDPTYPTGFQDVVSIEKSGEHFRILYDSKGRFIVHRITAEEATYKLLKVKKVQLGARGVPHVVTHDGRTIRYPDPAIKVNDTVRFDIESQKILDFVSFDTGTTVMVTGGRNQGRAGVITGKERHLGGFDIVHIRDVLGRDFSTRLGNVFVIGSEGKPMISMPRGGGVKLTITEERDQRRRQKEARGQ</sequence>
<dbReference type="PANTHER" id="PTHR11581">
    <property type="entry name" value="30S/40S RIBOSOMAL PROTEIN S4"/>
    <property type="match status" value="1"/>
</dbReference>
<evidence type="ECO:0000256" key="4">
    <source>
        <dbReference type="ARBA" id="ARBA00022980"/>
    </source>
</evidence>
<dbReference type="InterPro" id="IPR009071">
    <property type="entry name" value="HMG_box_dom"/>
</dbReference>
<dbReference type="Pfam" id="PF08071">
    <property type="entry name" value="RS4NT"/>
    <property type="match status" value="1"/>
</dbReference>
<dbReference type="CDD" id="cd06087">
    <property type="entry name" value="KOW_RPS4"/>
    <property type="match status" value="1"/>
</dbReference>
<feature type="region of interest" description="Disordered" evidence="8">
    <location>
        <begin position="355"/>
        <end position="392"/>
    </location>
</feature>
<evidence type="ECO:0000256" key="5">
    <source>
        <dbReference type="ARBA" id="ARBA00023274"/>
    </source>
</evidence>
<dbReference type="PROSITE" id="PS00528">
    <property type="entry name" value="RIBOSOMAL_S4E"/>
    <property type="match status" value="1"/>
</dbReference>
<dbReference type="HAMAP" id="MF_00485">
    <property type="entry name" value="Ribosomal_eS4"/>
    <property type="match status" value="1"/>
</dbReference>
<dbReference type="InterPro" id="IPR000876">
    <property type="entry name" value="Ribosomal_eS4"/>
</dbReference>
<dbReference type="GO" id="GO:0005634">
    <property type="term" value="C:nucleus"/>
    <property type="evidence" value="ECO:0007669"/>
    <property type="project" value="UniProtKB-UniRule"/>
</dbReference>
<feature type="region of interest" description="Disordered" evidence="8">
    <location>
        <begin position="414"/>
        <end position="467"/>
    </location>
</feature>
<dbReference type="CDD" id="cd01389">
    <property type="entry name" value="HMG-box_ROX1-like"/>
    <property type="match status" value="1"/>
</dbReference>
<dbReference type="PANTHER" id="PTHR11581:SF0">
    <property type="entry name" value="SMALL RIBOSOMAL SUBUNIT PROTEIN ES4"/>
    <property type="match status" value="1"/>
</dbReference>
<keyword evidence="7" id="KW-0539">Nucleus</keyword>
<proteinExistence type="inferred from homology"/>
<dbReference type="InterPro" id="IPR036910">
    <property type="entry name" value="HMG_box_dom_sf"/>
</dbReference>
<evidence type="ECO:0000256" key="1">
    <source>
        <dbReference type="ARBA" id="ARBA00007500"/>
    </source>
</evidence>
<feature type="DNA-binding region" description="HMG box" evidence="7">
    <location>
        <begin position="125"/>
        <end position="194"/>
    </location>
</feature>
<accession>A0A0U2ZJ03</accession>
<feature type="region of interest" description="Disordered" evidence="8">
    <location>
        <begin position="293"/>
        <end position="340"/>
    </location>
</feature>
<dbReference type="PROSITE" id="PS50889">
    <property type="entry name" value="S4"/>
    <property type="match status" value="1"/>
</dbReference>
<evidence type="ECO:0000256" key="2">
    <source>
        <dbReference type="ARBA" id="ARBA00022730"/>
    </source>
</evidence>